<dbReference type="STRING" id="597456.A0A0L7QSN4"/>
<keyword evidence="9" id="KW-0735">Signal-anchor</keyword>
<evidence type="ECO:0000256" key="3">
    <source>
        <dbReference type="ARBA" id="ARBA00006462"/>
    </source>
</evidence>
<dbReference type="EMBL" id="KQ414756">
    <property type="protein sequence ID" value="KOC61640.1"/>
    <property type="molecule type" value="Genomic_DNA"/>
</dbReference>
<evidence type="ECO:0000256" key="2">
    <source>
        <dbReference type="ARBA" id="ARBA00004922"/>
    </source>
</evidence>
<proteinExistence type="inferred from homology"/>
<dbReference type="Pfam" id="PF02434">
    <property type="entry name" value="Fringe"/>
    <property type="match status" value="1"/>
</dbReference>
<dbReference type="GO" id="GO:0016263">
    <property type="term" value="F:glycoprotein-N-acetylgalactosamine 3-beta-galactosyltransferase activity"/>
    <property type="evidence" value="ECO:0007669"/>
    <property type="project" value="UniProtKB-EC"/>
</dbReference>
<dbReference type="Proteomes" id="UP000053825">
    <property type="component" value="Unassembled WGS sequence"/>
</dbReference>
<keyword evidence="8" id="KW-0547">Nucleotide-binding</keyword>
<comment type="pathway">
    <text evidence="2">Protein modification; protein glycosylation.</text>
</comment>
<evidence type="ECO:0000256" key="11">
    <source>
        <dbReference type="ARBA" id="ARBA00023136"/>
    </source>
</evidence>
<dbReference type="PANTHER" id="PTHR23033">
    <property type="entry name" value="BETA1,3-GALACTOSYLTRANSFERASE"/>
    <property type="match status" value="1"/>
</dbReference>
<dbReference type="GO" id="GO:0016020">
    <property type="term" value="C:membrane"/>
    <property type="evidence" value="ECO:0007669"/>
    <property type="project" value="UniProtKB-SubCell"/>
</dbReference>
<keyword evidence="6 13" id="KW-0808">Transferase</keyword>
<keyword evidence="14" id="KW-1185">Reference proteome</keyword>
<dbReference type="Gene3D" id="3.90.550.50">
    <property type="match status" value="1"/>
</dbReference>
<evidence type="ECO:0000256" key="5">
    <source>
        <dbReference type="ARBA" id="ARBA00022676"/>
    </source>
</evidence>
<evidence type="ECO:0000256" key="4">
    <source>
        <dbReference type="ARBA" id="ARBA00012557"/>
    </source>
</evidence>
<dbReference type="GO" id="GO:0000166">
    <property type="term" value="F:nucleotide binding"/>
    <property type="evidence" value="ECO:0007669"/>
    <property type="project" value="UniProtKB-KW"/>
</dbReference>
<sequence length="324" mass="37756">MDSYLYGPDSEEELEANWLTSKVHITCVVFVKKIKLARSIQNTWGKRCNKIYFFGQEKDSEAPIINFQIKIVSSWQLLCESFNYIWRNNGASEWLIFVKDDTLVIPENLRYMLAPLNHFQDHYLGHATIMWGQPYNVADAGYVISMGVLRKLIKMFDNSEKCVTGGKYWKQEDYYLAKHLASMGIYPSDTRDQYLRGTFHGYPLHSLLWGVVKAGVYWTRALYPIKDTECCSFSTVTFNIGDSEKMHILNYLLYHLQVLNTEAAFGSRKAATSVPDEDVWKIALKEEFNITHLNNISSEVYYEIWHAKYPEPEQLINKIYRAKD</sequence>
<gene>
    <name evidence="13" type="ORF">WH47_05788</name>
</gene>
<keyword evidence="11" id="KW-0472">Membrane</keyword>
<evidence type="ECO:0000313" key="14">
    <source>
        <dbReference type="Proteomes" id="UP000053825"/>
    </source>
</evidence>
<name>A0A0L7QSN4_9HYME</name>
<dbReference type="EC" id="2.4.1.122" evidence="4"/>
<dbReference type="OrthoDB" id="414175at2759"/>
<dbReference type="PANTHER" id="PTHR23033:SF14">
    <property type="entry name" value="GLYCOPROTEIN-N-ACETYLGALACTOSAMINE 3-BETA-GALACTOSYLTRANSFERASE 1-RELATED"/>
    <property type="match status" value="1"/>
</dbReference>
<accession>A0A0L7QSN4</accession>
<dbReference type="InterPro" id="IPR026050">
    <property type="entry name" value="C1GALT1/C1GALT1_chp1"/>
</dbReference>
<keyword evidence="7" id="KW-0812">Transmembrane</keyword>
<keyword evidence="10" id="KW-1133">Transmembrane helix</keyword>
<protein>
    <recommendedName>
        <fullName evidence="4">N-acetylgalactosaminide beta-1,3-galactosyltransferase</fullName>
        <ecNumber evidence="4">2.4.1.122</ecNumber>
    </recommendedName>
</protein>
<evidence type="ECO:0000256" key="10">
    <source>
        <dbReference type="ARBA" id="ARBA00022989"/>
    </source>
</evidence>
<keyword evidence="5 13" id="KW-0328">Glycosyltransferase</keyword>
<evidence type="ECO:0000256" key="9">
    <source>
        <dbReference type="ARBA" id="ARBA00022968"/>
    </source>
</evidence>
<feature type="domain" description="Fringe-like glycosyltransferase" evidence="12">
    <location>
        <begin position="40"/>
        <end position="129"/>
    </location>
</feature>
<organism evidence="13 14">
    <name type="scientific">Habropoda laboriosa</name>
    <dbReference type="NCBI Taxonomy" id="597456"/>
    <lineage>
        <taxon>Eukaryota</taxon>
        <taxon>Metazoa</taxon>
        <taxon>Ecdysozoa</taxon>
        <taxon>Arthropoda</taxon>
        <taxon>Hexapoda</taxon>
        <taxon>Insecta</taxon>
        <taxon>Pterygota</taxon>
        <taxon>Neoptera</taxon>
        <taxon>Endopterygota</taxon>
        <taxon>Hymenoptera</taxon>
        <taxon>Apocrita</taxon>
        <taxon>Aculeata</taxon>
        <taxon>Apoidea</taxon>
        <taxon>Anthophila</taxon>
        <taxon>Apidae</taxon>
        <taxon>Habropoda</taxon>
    </lineage>
</organism>
<evidence type="ECO:0000313" key="13">
    <source>
        <dbReference type="EMBL" id="KOC61640.1"/>
    </source>
</evidence>
<evidence type="ECO:0000256" key="6">
    <source>
        <dbReference type="ARBA" id="ARBA00022679"/>
    </source>
</evidence>
<evidence type="ECO:0000259" key="12">
    <source>
        <dbReference type="Pfam" id="PF02434"/>
    </source>
</evidence>
<comment type="similarity">
    <text evidence="3">Belongs to the glycosyltransferase 31 family. Beta3-Gal-T subfamily.</text>
</comment>
<evidence type="ECO:0000256" key="8">
    <source>
        <dbReference type="ARBA" id="ARBA00022741"/>
    </source>
</evidence>
<dbReference type="AlphaFoldDB" id="A0A0L7QSN4"/>
<reference evidence="13 14" key="1">
    <citation type="submission" date="2015-07" db="EMBL/GenBank/DDBJ databases">
        <title>The genome of Habropoda laboriosa.</title>
        <authorList>
            <person name="Pan H."/>
            <person name="Kapheim K."/>
        </authorList>
    </citation>
    <scope>NUCLEOTIDE SEQUENCE [LARGE SCALE GENOMIC DNA]</scope>
    <source>
        <strain evidence="13">0110345459</strain>
    </source>
</reference>
<evidence type="ECO:0000256" key="1">
    <source>
        <dbReference type="ARBA" id="ARBA00004606"/>
    </source>
</evidence>
<dbReference type="InterPro" id="IPR003378">
    <property type="entry name" value="Fringe-like_glycosylTrfase"/>
</dbReference>
<comment type="subcellular location">
    <subcellularLocation>
        <location evidence="1">Membrane</location>
        <topology evidence="1">Single-pass type II membrane protein</topology>
    </subcellularLocation>
</comment>
<evidence type="ECO:0000256" key="7">
    <source>
        <dbReference type="ARBA" id="ARBA00022692"/>
    </source>
</evidence>